<proteinExistence type="predicted"/>
<comment type="caution">
    <text evidence="1">The sequence shown here is derived from an EMBL/GenBank/DDBJ whole genome shotgun (WGS) entry which is preliminary data.</text>
</comment>
<dbReference type="EMBL" id="BLLF01000024">
    <property type="protein sequence ID" value="GFH06134.1"/>
    <property type="molecule type" value="Genomic_DNA"/>
</dbReference>
<evidence type="ECO:0000313" key="2">
    <source>
        <dbReference type="Proteomes" id="UP000485058"/>
    </source>
</evidence>
<protein>
    <submittedName>
        <fullName evidence="1">Uncharacterized protein</fullName>
    </submittedName>
</protein>
<dbReference type="Proteomes" id="UP000485058">
    <property type="component" value="Unassembled WGS sequence"/>
</dbReference>
<dbReference type="AlphaFoldDB" id="A0A699YGR8"/>
<gene>
    <name evidence="1" type="ORF">HaLaN_00713</name>
</gene>
<reference evidence="1 2" key="1">
    <citation type="submission" date="2020-02" db="EMBL/GenBank/DDBJ databases">
        <title>Draft genome sequence of Haematococcus lacustris strain NIES-144.</title>
        <authorList>
            <person name="Morimoto D."/>
            <person name="Nakagawa S."/>
            <person name="Yoshida T."/>
            <person name="Sawayama S."/>
        </authorList>
    </citation>
    <scope>NUCLEOTIDE SEQUENCE [LARGE SCALE GENOMIC DNA]</scope>
    <source>
        <strain evidence="1 2">NIES-144</strain>
    </source>
</reference>
<keyword evidence="2" id="KW-1185">Reference proteome</keyword>
<accession>A0A699YGR8</accession>
<evidence type="ECO:0000313" key="1">
    <source>
        <dbReference type="EMBL" id="GFH06134.1"/>
    </source>
</evidence>
<organism evidence="1 2">
    <name type="scientific">Haematococcus lacustris</name>
    <name type="common">Green alga</name>
    <name type="synonym">Haematococcus pluvialis</name>
    <dbReference type="NCBI Taxonomy" id="44745"/>
    <lineage>
        <taxon>Eukaryota</taxon>
        <taxon>Viridiplantae</taxon>
        <taxon>Chlorophyta</taxon>
        <taxon>core chlorophytes</taxon>
        <taxon>Chlorophyceae</taxon>
        <taxon>CS clade</taxon>
        <taxon>Chlamydomonadales</taxon>
        <taxon>Haematococcaceae</taxon>
        <taxon>Haematococcus</taxon>
    </lineage>
</organism>
<feature type="non-terminal residue" evidence="1">
    <location>
        <position position="1"/>
    </location>
</feature>
<sequence length="100" mass="11299">MLWVAPAIGGTPMAQEVKTFSPVKAMDKKKRGVKARWAGLQKARESFRTQWRQSSLGAMDFDFLVNNISPDVMMRARKDPQFWQVIMEVGQNPSTATIAK</sequence>
<name>A0A699YGR8_HAELA</name>